<evidence type="ECO:0000313" key="9">
    <source>
        <dbReference type="Proteomes" id="UP000008694"/>
    </source>
</evidence>
<dbReference type="HOGENOM" id="CLU_165205_1_0_1"/>
<comment type="similarity">
    <text evidence="1">Belongs to the DEFL family.</text>
</comment>
<sequence length="86" mass="9576">MGILKTDVTCFLVIIFTISLSNHNILVSGEKTSFDHCDTLCTDYYGWHECLTDCTIEGYVSGLCASPFPNQPKRCCCQKHPLIIGD</sequence>
<dbReference type="GO" id="GO:0050832">
    <property type="term" value="P:defense response to fungus"/>
    <property type="evidence" value="ECO:0007669"/>
    <property type="project" value="UniProtKB-KW"/>
</dbReference>
<keyword evidence="3" id="KW-0295">Fungicide</keyword>
<keyword evidence="5" id="KW-1015">Disulfide bond</keyword>
<dbReference type="GO" id="GO:0031640">
    <property type="term" value="P:killing of cells of another organism"/>
    <property type="evidence" value="ECO:0007669"/>
    <property type="project" value="UniProtKB-KW"/>
</dbReference>
<organism evidence="9">
    <name type="scientific">Arabidopsis lyrata subsp. lyrata</name>
    <name type="common">Lyre-leaved rock-cress</name>
    <dbReference type="NCBI Taxonomy" id="81972"/>
    <lineage>
        <taxon>Eukaryota</taxon>
        <taxon>Viridiplantae</taxon>
        <taxon>Streptophyta</taxon>
        <taxon>Embryophyta</taxon>
        <taxon>Tracheophyta</taxon>
        <taxon>Spermatophyta</taxon>
        <taxon>Magnoliopsida</taxon>
        <taxon>eudicotyledons</taxon>
        <taxon>Gunneridae</taxon>
        <taxon>Pentapetalae</taxon>
        <taxon>rosids</taxon>
        <taxon>malvids</taxon>
        <taxon>Brassicales</taxon>
        <taxon>Brassicaceae</taxon>
        <taxon>Camelineae</taxon>
        <taxon>Arabidopsis</taxon>
    </lineage>
</organism>
<keyword evidence="9" id="KW-1185">Reference proteome</keyword>
<protein>
    <recommendedName>
        <fullName evidence="7">Defensin-like domain-containing protein</fullName>
    </recommendedName>
</protein>
<dbReference type="Gramene" id="scaffold_300453.1">
    <property type="protein sequence ID" value="scaffold_300453.1"/>
    <property type="gene ID" value="scaffold_300453.1"/>
</dbReference>
<feature type="signal peptide" evidence="6">
    <location>
        <begin position="1"/>
        <end position="21"/>
    </location>
</feature>
<dbReference type="AlphaFoldDB" id="D7L262"/>
<evidence type="ECO:0000256" key="2">
    <source>
        <dbReference type="ARBA" id="ARBA00022529"/>
    </source>
</evidence>
<dbReference type="Pfam" id="PF24552">
    <property type="entry name" value="Defensin"/>
    <property type="match status" value="1"/>
</dbReference>
<evidence type="ECO:0000256" key="5">
    <source>
        <dbReference type="ARBA" id="ARBA00023157"/>
    </source>
</evidence>
<evidence type="ECO:0000256" key="1">
    <source>
        <dbReference type="ARBA" id="ARBA00006722"/>
    </source>
</evidence>
<evidence type="ECO:0000256" key="4">
    <source>
        <dbReference type="ARBA" id="ARBA00022821"/>
    </source>
</evidence>
<accession>D7L262</accession>
<reference evidence="9" key="1">
    <citation type="journal article" date="2011" name="Nat. Genet.">
        <title>The Arabidopsis lyrata genome sequence and the basis of rapid genome size change.</title>
        <authorList>
            <person name="Hu T.T."/>
            <person name="Pattyn P."/>
            <person name="Bakker E.G."/>
            <person name="Cao J."/>
            <person name="Cheng J.-F."/>
            <person name="Clark R.M."/>
            <person name="Fahlgren N."/>
            <person name="Fawcett J.A."/>
            <person name="Grimwood J."/>
            <person name="Gundlach H."/>
            <person name="Haberer G."/>
            <person name="Hollister J.D."/>
            <person name="Ossowski S."/>
            <person name="Ottilar R.P."/>
            <person name="Salamov A.A."/>
            <person name="Schneeberger K."/>
            <person name="Spannagl M."/>
            <person name="Wang X."/>
            <person name="Yang L."/>
            <person name="Nasrallah M.E."/>
            <person name="Bergelson J."/>
            <person name="Carrington J.C."/>
            <person name="Gaut B.S."/>
            <person name="Schmutz J."/>
            <person name="Mayer K.F.X."/>
            <person name="Van de Peer Y."/>
            <person name="Grigoriev I.V."/>
            <person name="Nordborg M."/>
            <person name="Weigel D."/>
            <person name="Guo Y.-L."/>
        </authorList>
    </citation>
    <scope>NUCLEOTIDE SEQUENCE [LARGE SCALE GENOMIC DNA]</scope>
    <source>
        <strain evidence="9">cv. MN47</strain>
    </source>
</reference>
<keyword evidence="4" id="KW-0611">Plant defense</keyword>
<dbReference type="Proteomes" id="UP000008694">
    <property type="component" value="Unassembled WGS sequence"/>
</dbReference>
<feature type="chain" id="PRO_5003102220" description="Defensin-like domain-containing protein" evidence="6">
    <location>
        <begin position="22"/>
        <end position="86"/>
    </location>
</feature>
<keyword evidence="6" id="KW-0732">Signal</keyword>
<keyword evidence="2" id="KW-0929">Antimicrobial</keyword>
<dbReference type="EMBL" id="GL348715">
    <property type="protein sequence ID" value="EFH58616.1"/>
    <property type="molecule type" value="Genomic_DNA"/>
</dbReference>
<gene>
    <name evidence="8" type="ORF">ARALYDRAFT_896483</name>
</gene>
<name>D7L262_ARALL</name>
<evidence type="ECO:0000256" key="3">
    <source>
        <dbReference type="ARBA" id="ARBA00022577"/>
    </source>
</evidence>
<feature type="domain" description="Defensin-like" evidence="7">
    <location>
        <begin position="35"/>
        <end position="79"/>
    </location>
</feature>
<proteinExistence type="inferred from homology"/>
<evidence type="ECO:0000256" key="6">
    <source>
        <dbReference type="SAM" id="SignalP"/>
    </source>
</evidence>
<evidence type="ECO:0000259" key="7">
    <source>
        <dbReference type="Pfam" id="PF24552"/>
    </source>
</evidence>
<evidence type="ECO:0000313" key="8">
    <source>
        <dbReference type="EMBL" id="EFH58616.1"/>
    </source>
</evidence>
<dbReference type="InterPro" id="IPR056373">
    <property type="entry name" value="Defensin-like_dom"/>
</dbReference>